<comment type="subcellular location">
    <subcellularLocation>
        <location evidence="1">Nucleus</location>
    </subcellularLocation>
</comment>
<reference evidence="9" key="2">
    <citation type="submission" date="2015-07" db="EMBL/GenBank/DDBJ databases">
        <title>Contrasting host-pathogen interactions and genome evolution in two generalist and specialist microsporidian pathogens of mosquitoes.</title>
        <authorList>
            <consortium name="The Broad Institute Genomics Platform"/>
            <consortium name="The Broad Institute Genome Sequencing Center for Infectious Disease"/>
            <person name="Cuomo C.A."/>
            <person name="Sanscrainte N.D."/>
            <person name="Goldberg J.M."/>
            <person name="Heiman D."/>
            <person name="Young S."/>
            <person name="Zeng Q."/>
            <person name="Becnel J.J."/>
            <person name="Birren B.W."/>
        </authorList>
    </citation>
    <scope>NUCLEOTIDE SEQUENCE [LARGE SCALE GENOMIC DNA]</scope>
    <source>
        <strain evidence="9">USNM 41457</strain>
    </source>
</reference>
<keyword evidence="5" id="KW-0539">Nucleus</keyword>
<protein>
    <recommendedName>
        <fullName evidence="7">TFIIE beta domain-containing protein</fullName>
    </recommendedName>
</protein>
<dbReference type="Pfam" id="PF18121">
    <property type="entry name" value="TFA2_Winged_2"/>
    <property type="match status" value="1"/>
</dbReference>
<dbReference type="Pfam" id="PF02186">
    <property type="entry name" value="TFIIE_beta"/>
    <property type="match status" value="1"/>
</dbReference>
<dbReference type="STRING" id="1003232.J8ZTZ3"/>
<dbReference type="InterPro" id="IPR003166">
    <property type="entry name" value="TFIIE_bsu_DNA-bd"/>
</dbReference>
<dbReference type="EMBL" id="AFBI03000045">
    <property type="protein sequence ID" value="EJW03118.1"/>
    <property type="molecule type" value="Genomic_DNA"/>
</dbReference>
<comment type="caution">
    <text evidence="8">The sequence shown here is derived from an EMBL/GenBank/DDBJ whole genome shotgun (WGS) entry which is preliminary data.</text>
</comment>
<organism evidence="8 9">
    <name type="scientific">Edhazardia aedis (strain USNM 41457)</name>
    <name type="common">Microsporidian parasite</name>
    <dbReference type="NCBI Taxonomy" id="1003232"/>
    <lineage>
        <taxon>Eukaryota</taxon>
        <taxon>Fungi</taxon>
        <taxon>Fungi incertae sedis</taxon>
        <taxon>Microsporidia</taxon>
        <taxon>Edhazardia</taxon>
    </lineage>
</organism>
<dbReference type="HOGENOM" id="CLU_056580_3_0_1"/>
<evidence type="ECO:0000256" key="1">
    <source>
        <dbReference type="ARBA" id="ARBA00004123"/>
    </source>
</evidence>
<dbReference type="FunCoup" id="J8ZTZ3">
    <property type="interactions" value="143"/>
</dbReference>
<keyword evidence="2" id="KW-0805">Transcription regulation</keyword>
<evidence type="ECO:0000256" key="3">
    <source>
        <dbReference type="ARBA" id="ARBA00023125"/>
    </source>
</evidence>
<evidence type="ECO:0000256" key="2">
    <source>
        <dbReference type="ARBA" id="ARBA00023015"/>
    </source>
</evidence>
<dbReference type="PANTHER" id="PTHR12716">
    <property type="entry name" value="TRANSCRIPTION INITIATION FACTOR IIE, BETA SUBUNIT"/>
    <property type="match status" value="1"/>
</dbReference>
<evidence type="ECO:0000259" key="7">
    <source>
        <dbReference type="PROSITE" id="PS51351"/>
    </source>
</evidence>
<comment type="function">
    <text evidence="6">Recruits TFIIH to the initiation complex and stimulates the RNA polymerase II C-terminal domain kinase and DNA-dependent ATPase activities of TFIIH. Both TFIIH and TFIIE are required for promoter clearance by RNA polymerase.</text>
</comment>
<dbReference type="Proteomes" id="UP000003163">
    <property type="component" value="Unassembled WGS sequence"/>
</dbReference>
<gene>
    <name evidence="8" type="ORF">EDEG_02504</name>
</gene>
<feature type="domain" description="TFIIE beta" evidence="7">
    <location>
        <begin position="2"/>
        <end position="76"/>
    </location>
</feature>
<keyword evidence="9" id="KW-1185">Reference proteome</keyword>
<dbReference type="GO" id="GO:0001097">
    <property type="term" value="F:TFIIH-class transcription factor complex binding"/>
    <property type="evidence" value="ECO:0007669"/>
    <property type="project" value="TreeGrafter"/>
</dbReference>
<dbReference type="GO" id="GO:0003677">
    <property type="term" value="F:DNA binding"/>
    <property type="evidence" value="ECO:0007669"/>
    <property type="project" value="UniProtKB-KW"/>
</dbReference>
<dbReference type="InterPro" id="IPR040501">
    <property type="entry name" value="TFA2_Winged_2"/>
</dbReference>
<dbReference type="VEuPathDB" id="MicrosporidiaDB:EDEG_02504"/>
<evidence type="ECO:0000256" key="6">
    <source>
        <dbReference type="ARBA" id="ARBA00025581"/>
    </source>
</evidence>
<evidence type="ECO:0000313" key="8">
    <source>
        <dbReference type="EMBL" id="EJW03118.1"/>
    </source>
</evidence>
<dbReference type="GO" id="GO:0006367">
    <property type="term" value="P:transcription initiation at RNA polymerase II promoter"/>
    <property type="evidence" value="ECO:0007669"/>
    <property type="project" value="InterPro"/>
</dbReference>
<evidence type="ECO:0000313" key="9">
    <source>
        <dbReference type="Proteomes" id="UP000003163"/>
    </source>
</evidence>
<dbReference type="PANTHER" id="PTHR12716:SF8">
    <property type="entry name" value="TRANSCRIPTION INITIATION FACTOR IIE SUBUNIT BETA"/>
    <property type="match status" value="1"/>
</dbReference>
<accession>J8ZTZ3</accession>
<dbReference type="InParanoid" id="J8ZTZ3"/>
<dbReference type="InterPro" id="IPR016656">
    <property type="entry name" value="TFIIE-bsu"/>
</dbReference>
<dbReference type="GO" id="GO:0005673">
    <property type="term" value="C:transcription factor TFIIE complex"/>
    <property type="evidence" value="ECO:0007669"/>
    <property type="project" value="InterPro"/>
</dbReference>
<dbReference type="PROSITE" id="PS51351">
    <property type="entry name" value="TFIIE_BETA_C"/>
    <property type="match status" value="1"/>
</dbReference>
<sequence>MSYYSYKKPEQHLNTYIHTIISHVRKYDHPVSFASILKTYKINLYENPMILQLLKKNSKIIVECDTLQYKPTYDIKSKDDLLTLLKHVSGETGLEYNELIDGPINVIPFINSLVESGDIFILKDFDGSQILFHNDLKYPRASAEVLTAYHQIKVPEYNDMLEEMKCAGLSTGHISKKRQIHVQQPKQTKKVKRKIKITNTHLKDLDLNE</sequence>
<keyword evidence="3" id="KW-0238">DNA-binding</keyword>
<dbReference type="OrthoDB" id="3907302at2759"/>
<reference evidence="8 9" key="1">
    <citation type="submission" date="2011-08" db="EMBL/GenBank/DDBJ databases">
        <authorList>
            <person name="Liu Z.J."/>
            <person name="Shi F.L."/>
            <person name="Lu J.Q."/>
            <person name="Li M."/>
            <person name="Wang Z.L."/>
        </authorList>
    </citation>
    <scope>NUCLEOTIDE SEQUENCE [LARGE SCALE GENOMIC DNA]</scope>
    <source>
        <strain evidence="8 9">USNM 41457</strain>
    </source>
</reference>
<keyword evidence="4" id="KW-0804">Transcription</keyword>
<evidence type="ECO:0000256" key="5">
    <source>
        <dbReference type="ARBA" id="ARBA00023242"/>
    </source>
</evidence>
<dbReference type="OMA" id="RTKKDNH"/>
<evidence type="ECO:0000256" key="4">
    <source>
        <dbReference type="ARBA" id="ARBA00023163"/>
    </source>
</evidence>
<dbReference type="AlphaFoldDB" id="J8ZTZ3"/>
<name>J8ZTZ3_EDHAE</name>
<proteinExistence type="predicted"/>